<proteinExistence type="predicted"/>
<dbReference type="EMBL" id="JYGP01000001">
    <property type="protein sequence ID" value="KJQ69410.1"/>
    <property type="molecule type" value="Genomic_DNA"/>
</dbReference>
<dbReference type="RefSeq" id="WP_000590033.1">
    <property type="nucleotide sequence ID" value="NZ_JYGP01000001.1"/>
</dbReference>
<name>A0A0F2DHD6_STRMT</name>
<dbReference type="PATRIC" id="fig|28037.212.peg.87"/>
<dbReference type="AlphaFoldDB" id="A0A0F2DHD6"/>
<gene>
    <name evidence="1" type="ORF">TZ90_00087</name>
</gene>
<dbReference type="Proteomes" id="UP000033538">
    <property type="component" value="Unassembled WGS sequence"/>
</dbReference>
<organism evidence="1 2">
    <name type="scientific">Streptococcus mitis</name>
    <dbReference type="NCBI Taxonomy" id="28037"/>
    <lineage>
        <taxon>Bacteria</taxon>
        <taxon>Bacillati</taxon>
        <taxon>Bacillota</taxon>
        <taxon>Bacilli</taxon>
        <taxon>Lactobacillales</taxon>
        <taxon>Streptococcaceae</taxon>
        <taxon>Streptococcus</taxon>
        <taxon>Streptococcus mitis group</taxon>
    </lineage>
</organism>
<comment type="caution">
    <text evidence="1">The sequence shown here is derived from an EMBL/GenBank/DDBJ whole genome shotgun (WGS) entry which is preliminary data.</text>
</comment>
<accession>A0A0F2DHD6</accession>
<evidence type="ECO:0000313" key="1">
    <source>
        <dbReference type="EMBL" id="KJQ69410.1"/>
    </source>
</evidence>
<sequence>MIKIDKQIITMYKIEDGVSKRQYSIVSGGCKGIATIDKITLEYSYVGDDLGQFTSFVKDTLTKSIKLGKELPDKFSYGFV</sequence>
<protein>
    <submittedName>
        <fullName evidence="1">Uncharacterized protein</fullName>
    </submittedName>
</protein>
<reference evidence="1 2" key="1">
    <citation type="submission" date="2015-02" db="EMBL/GenBank/DDBJ databases">
        <title>Evolution of amylase-binding proteins of oral streptococcal species.</title>
        <authorList>
            <person name="Haase E.M."/>
        </authorList>
    </citation>
    <scope>NUCLEOTIDE SEQUENCE [LARGE SCALE GENOMIC DNA]</scope>
    <source>
        <strain evidence="1 2">OT25</strain>
    </source>
</reference>
<evidence type="ECO:0000313" key="2">
    <source>
        <dbReference type="Proteomes" id="UP000033538"/>
    </source>
</evidence>